<accession>A0A6J5P3X3</accession>
<name>A0A6J5P3X3_9CAUD</name>
<dbReference type="EMBL" id="LR796882">
    <property type="protein sequence ID" value="CAB4172413.1"/>
    <property type="molecule type" value="Genomic_DNA"/>
</dbReference>
<dbReference type="EMBL" id="LR796786">
    <property type="protein sequence ID" value="CAB4166519.1"/>
    <property type="molecule type" value="Genomic_DNA"/>
</dbReference>
<evidence type="ECO:0000313" key="2">
    <source>
        <dbReference type="EMBL" id="CAB4166519.1"/>
    </source>
</evidence>
<gene>
    <name evidence="2" type="ORF">UFOVP843_34</name>
    <name evidence="3" type="ORF">UFOVP936_6</name>
</gene>
<protein>
    <submittedName>
        <fullName evidence="2">Uncharacterized protein</fullName>
    </submittedName>
</protein>
<sequence length="81" mass="8983">MTVTPIRSGDLAREAHQMATVAETKLDAHVDECGRRYKETSDAMGRVHARIDRIEYIAVTTLLGVLVTLGTTIVNMMMRGH</sequence>
<evidence type="ECO:0000313" key="3">
    <source>
        <dbReference type="EMBL" id="CAB4172413.1"/>
    </source>
</evidence>
<organism evidence="2">
    <name type="scientific">uncultured Caudovirales phage</name>
    <dbReference type="NCBI Taxonomy" id="2100421"/>
    <lineage>
        <taxon>Viruses</taxon>
        <taxon>Duplodnaviria</taxon>
        <taxon>Heunggongvirae</taxon>
        <taxon>Uroviricota</taxon>
        <taxon>Caudoviricetes</taxon>
        <taxon>Peduoviridae</taxon>
        <taxon>Maltschvirus</taxon>
        <taxon>Maltschvirus maltsch</taxon>
    </lineage>
</organism>
<keyword evidence="1" id="KW-0812">Transmembrane</keyword>
<reference evidence="2" key="1">
    <citation type="submission" date="2020-04" db="EMBL/GenBank/DDBJ databases">
        <authorList>
            <person name="Chiriac C."/>
            <person name="Salcher M."/>
            <person name="Ghai R."/>
            <person name="Kavagutti S V."/>
        </authorList>
    </citation>
    <scope>NUCLEOTIDE SEQUENCE</scope>
</reference>
<proteinExistence type="predicted"/>
<evidence type="ECO:0000256" key="1">
    <source>
        <dbReference type="SAM" id="Phobius"/>
    </source>
</evidence>
<feature type="transmembrane region" description="Helical" evidence="1">
    <location>
        <begin position="56"/>
        <end position="78"/>
    </location>
</feature>
<keyword evidence="1" id="KW-1133">Transmembrane helix</keyword>
<keyword evidence="1" id="KW-0472">Membrane</keyword>